<dbReference type="Gene3D" id="3.90.980.10">
    <property type="entry name" value="DNA primase, catalytic core, N-terminal domain"/>
    <property type="match status" value="1"/>
</dbReference>
<evidence type="ECO:0000256" key="11">
    <source>
        <dbReference type="ARBA" id="ARBA00023163"/>
    </source>
</evidence>
<evidence type="ECO:0000256" key="13">
    <source>
        <dbReference type="PIRNR" id="PIRNR002811"/>
    </source>
</evidence>
<comment type="subunit">
    <text evidence="12">Monomer. Interacts with DnaB.</text>
</comment>
<dbReference type="InterPro" id="IPR034151">
    <property type="entry name" value="TOPRIM_DnaG_bac"/>
</dbReference>
<dbReference type="PATRIC" id="fig|582515.4.peg.1858"/>
<comment type="domain">
    <text evidence="12">Contains an N-terminal zinc-binding domain, a central core domain that contains the primase activity, and a C-terminal DnaB-binding domain.</text>
</comment>
<evidence type="ECO:0000256" key="4">
    <source>
        <dbReference type="ARBA" id="ARBA00022695"/>
    </source>
</evidence>
<evidence type="ECO:0000256" key="9">
    <source>
        <dbReference type="ARBA" id="ARBA00022842"/>
    </source>
</evidence>
<keyword evidence="8 12" id="KW-0862">Zinc</keyword>
<dbReference type="SMART" id="SM00400">
    <property type="entry name" value="ZnF_CHCC"/>
    <property type="match status" value="1"/>
</dbReference>
<feature type="domain" description="Toprim" evidence="15">
    <location>
        <begin position="268"/>
        <end position="351"/>
    </location>
</feature>
<evidence type="ECO:0000256" key="10">
    <source>
        <dbReference type="ARBA" id="ARBA00023125"/>
    </source>
</evidence>
<evidence type="ECO:0000256" key="2">
    <source>
        <dbReference type="ARBA" id="ARBA00022515"/>
    </source>
</evidence>
<dbReference type="GO" id="GO:0000428">
    <property type="term" value="C:DNA-directed RNA polymerase complex"/>
    <property type="evidence" value="ECO:0007669"/>
    <property type="project" value="UniProtKB-KW"/>
</dbReference>
<evidence type="ECO:0000256" key="12">
    <source>
        <dbReference type="HAMAP-Rule" id="MF_00974"/>
    </source>
</evidence>
<dbReference type="PANTHER" id="PTHR30313">
    <property type="entry name" value="DNA PRIMASE"/>
    <property type="match status" value="1"/>
</dbReference>
<accession>U5DB73</accession>
<keyword evidence="2 12" id="KW-0639">Primosome</keyword>
<comment type="caution">
    <text evidence="16">The sequence shown here is derived from an EMBL/GenBank/DDBJ whole genome shotgun (WGS) entry which is preliminary data.</text>
</comment>
<dbReference type="CDD" id="cd03364">
    <property type="entry name" value="TOPRIM_DnaG_primases"/>
    <property type="match status" value="1"/>
</dbReference>
<comment type="cofactor">
    <cofactor evidence="12 13 14">
        <name>Zn(2+)</name>
        <dbReference type="ChEBI" id="CHEBI:29105"/>
    </cofactor>
    <text evidence="12 13 14">Binds 1 zinc ion per monomer.</text>
</comment>
<dbReference type="InterPro" id="IPR030846">
    <property type="entry name" value="DnaG_bac"/>
</dbReference>
<dbReference type="EMBL" id="ASSJ01000041">
    <property type="protein sequence ID" value="ERN41793.1"/>
    <property type="molecule type" value="Genomic_DNA"/>
</dbReference>
<dbReference type="InterPro" id="IPR002694">
    <property type="entry name" value="Znf_CHC2"/>
</dbReference>
<dbReference type="InterPro" id="IPR037068">
    <property type="entry name" value="DNA_primase_core_N_sf"/>
</dbReference>
<evidence type="ECO:0000313" key="17">
    <source>
        <dbReference type="Proteomes" id="UP000016960"/>
    </source>
</evidence>
<dbReference type="InterPro" id="IPR050219">
    <property type="entry name" value="DnaG_primase"/>
</dbReference>
<dbReference type="InterPro" id="IPR006171">
    <property type="entry name" value="TOPRIM_dom"/>
</dbReference>
<dbReference type="FunFam" id="3.90.580.10:FF:000001">
    <property type="entry name" value="DNA primase"/>
    <property type="match status" value="1"/>
</dbReference>
<evidence type="ECO:0000256" key="1">
    <source>
        <dbReference type="ARBA" id="ARBA00022478"/>
    </source>
</evidence>
<dbReference type="PANTHER" id="PTHR30313:SF2">
    <property type="entry name" value="DNA PRIMASE"/>
    <property type="match status" value="1"/>
</dbReference>
<gene>
    <name evidence="12" type="primary">dnaG</name>
    <name evidence="16" type="ORF">KR51_00016460</name>
</gene>
<evidence type="ECO:0000256" key="14">
    <source>
        <dbReference type="PIRSR" id="PIRSR002811-1"/>
    </source>
</evidence>
<dbReference type="Pfam" id="PF01807">
    <property type="entry name" value="Zn_ribbon_DnaG"/>
    <property type="match status" value="1"/>
</dbReference>
<evidence type="ECO:0000313" key="16">
    <source>
        <dbReference type="EMBL" id="ERN41793.1"/>
    </source>
</evidence>
<dbReference type="GO" id="GO:0005737">
    <property type="term" value="C:cytoplasm"/>
    <property type="evidence" value="ECO:0007669"/>
    <property type="project" value="TreeGrafter"/>
</dbReference>
<evidence type="ECO:0000259" key="15">
    <source>
        <dbReference type="PROSITE" id="PS50880"/>
    </source>
</evidence>
<comment type="catalytic activity">
    <reaction evidence="12">
        <text>ssDNA + n NTP = ssDNA/pppN(pN)n-1 hybrid + (n-1) diphosphate.</text>
        <dbReference type="EC" id="2.7.7.101"/>
    </reaction>
</comment>
<evidence type="ECO:0000256" key="8">
    <source>
        <dbReference type="ARBA" id="ARBA00022833"/>
    </source>
</evidence>
<dbReference type="GO" id="GO:0006269">
    <property type="term" value="P:DNA replication, synthesis of primer"/>
    <property type="evidence" value="ECO:0007669"/>
    <property type="project" value="UniProtKB-UniRule"/>
</dbReference>
<dbReference type="OrthoDB" id="9803773at2"/>
<comment type="function">
    <text evidence="12 13">RNA polymerase that catalyzes the synthesis of short RNA molecules used as primers for DNA polymerase during DNA replication.</text>
</comment>
<comment type="similarity">
    <text evidence="12 13">Belongs to the DnaG primase family.</text>
</comment>
<evidence type="ECO:0000256" key="6">
    <source>
        <dbReference type="ARBA" id="ARBA00022723"/>
    </source>
</evidence>
<evidence type="ECO:0000256" key="3">
    <source>
        <dbReference type="ARBA" id="ARBA00022679"/>
    </source>
</evidence>
<dbReference type="Proteomes" id="UP000016960">
    <property type="component" value="Unassembled WGS sequence"/>
</dbReference>
<dbReference type="Pfam" id="PF13155">
    <property type="entry name" value="Toprim_2"/>
    <property type="match status" value="1"/>
</dbReference>
<evidence type="ECO:0000256" key="5">
    <source>
        <dbReference type="ARBA" id="ARBA00022705"/>
    </source>
</evidence>
<dbReference type="FunFam" id="3.90.980.10:FF:000001">
    <property type="entry name" value="DNA primase"/>
    <property type="match status" value="1"/>
</dbReference>
<dbReference type="InParanoid" id="U5DB73"/>
<name>U5DB73_9CHRO</name>
<keyword evidence="7 12" id="KW-0863">Zinc-finger</keyword>
<dbReference type="FunFam" id="3.40.1360.10:FF:000002">
    <property type="entry name" value="DNA primase"/>
    <property type="match status" value="1"/>
</dbReference>
<dbReference type="AlphaFoldDB" id="U5DB73"/>
<protein>
    <recommendedName>
        <fullName evidence="12 13">DNA primase</fullName>
        <ecNumber evidence="12">2.7.7.101</ecNumber>
    </recommendedName>
</protein>
<reference evidence="16 17" key="1">
    <citation type="submission" date="2013-05" db="EMBL/GenBank/DDBJ databases">
        <title>Draft genome sequence of Rubidibacter lacunae KORDI 51-2.</title>
        <authorList>
            <person name="Choi D.H."/>
            <person name="Noh J.H."/>
            <person name="Kwon K.-K."/>
            <person name="Lee J.-H."/>
            <person name="Ryu J.-Y."/>
        </authorList>
    </citation>
    <scope>NUCLEOTIDE SEQUENCE [LARGE SCALE GENOMIC DNA]</scope>
    <source>
        <strain evidence="16 17">KORDI 51-2</strain>
    </source>
</reference>
<dbReference type="Pfam" id="PF08275">
    <property type="entry name" value="DNAG_N"/>
    <property type="match status" value="1"/>
</dbReference>
<dbReference type="InterPro" id="IPR013264">
    <property type="entry name" value="DNAG_N"/>
</dbReference>
<dbReference type="eggNOG" id="COG0358">
    <property type="taxonomic scope" value="Bacteria"/>
</dbReference>
<feature type="zinc finger region" description="CHC2-type" evidence="12 14">
    <location>
        <begin position="43"/>
        <end position="67"/>
    </location>
</feature>
<keyword evidence="3 12" id="KW-0808">Transferase</keyword>
<dbReference type="HAMAP" id="MF_00974">
    <property type="entry name" value="DNA_primase_DnaG"/>
    <property type="match status" value="1"/>
</dbReference>
<keyword evidence="6 12" id="KW-0479">Metal-binding</keyword>
<dbReference type="Gene3D" id="3.40.1360.10">
    <property type="match status" value="1"/>
</dbReference>
<dbReference type="InterPro" id="IPR006295">
    <property type="entry name" value="DNA_primase_DnaG"/>
</dbReference>
<dbReference type="NCBIfam" id="TIGR01391">
    <property type="entry name" value="dnaG"/>
    <property type="match status" value="1"/>
</dbReference>
<organism evidence="16 17">
    <name type="scientific">Rubidibacter lacunae KORDI 51-2</name>
    <dbReference type="NCBI Taxonomy" id="582515"/>
    <lineage>
        <taxon>Bacteria</taxon>
        <taxon>Bacillati</taxon>
        <taxon>Cyanobacteriota</taxon>
        <taxon>Cyanophyceae</taxon>
        <taxon>Oscillatoriophycideae</taxon>
        <taxon>Chroococcales</taxon>
        <taxon>Aphanothecaceae</taxon>
        <taxon>Rubidibacter</taxon>
    </lineage>
</organism>
<proteinExistence type="inferred from homology"/>
<dbReference type="EC" id="2.7.7.101" evidence="12"/>
<keyword evidence="11 12" id="KW-0804">Transcription</keyword>
<keyword evidence="10 12" id="KW-0238">DNA-binding</keyword>
<dbReference type="SUPFAM" id="SSF57783">
    <property type="entry name" value="Zinc beta-ribbon"/>
    <property type="match status" value="1"/>
</dbReference>
<dbReference type="SMART" id="SM00493">
    <property type="entry name" value="TOPRIM"/>
    <property type="match status" value="1"/>
</dbReference>
<dbReference type="Pfam" id="PF10410">
    <property type="entry name" value="DnaB_bind"/>
    <property type="match status" value="1"/>
</dbReference>
<dbReference type="Gene3D" id="3.90.580.10">
    <property type="entry name" value="Zinc finger, CHC2-type domain"/>
    <property type="match status" value="1"/>
</dbReference>
<dbReference type="PROSITE" id="PS50880">
    <property type="entry name" value="TOPRIM"/>
    <property type="match status" value="1"/>
</dbReference>
<dbReference type="InterPro" id="IPR019475">
    <property type="entry name" value="DNA_primase_DnaB-bd"/>
</dbReference>
<keyword evidence="17" id="KW-1185">Reference proteome</keyword>
<keyword evidence="1 12" id="KW-0240">DNA-directed RNA polymerase</keyword>
<keyword evidence="5 12" id="KW-0235">DNA replication</keyword>
<dbReference type="GO" id="GO:0003899">
    <property type="term" value="F:DNA-directed RNA polymerase activity"/>
    <property type="evidence" value="ECO:0007669"/>
    <property type="project" value="UniProtKB-UniRule"/>
</dbReference>
<dbReference type="InterPro" id="IPR036977">
    <property type="entry name" value="DNA_primase_Znf_CHC2"/>
</dbReference>
<dbReference type="GO" id="GO:0008270">
    <property type="term" value="F:zinc ion binding"/>
    <property type="evidence" value="ECO:0007669"/>
    <property type="project" value="UniProtKB-UniRule"/>
</dbReference>
<sequence length="650" mass="73282">MAAEIPRLHPDTIEAVREQSDIVDVISDRVALRKRGRDYLGLCPFHDEKTPSFSVSPSKQLYYCFGCGAGGNVFKFLMETGQQSFADVVLDLAKRYSVPIKTLEPERHRELQRQLTLREQLHEILAVAANFYQHALHQPQGRAARDYLIERRGLSDSTLQTFQLGYAPAGWDTLHRYLVEHKRYPEALVEQVGLIQPRKSGSGYIDRFRNRIAIPIADAQGRTIGFGSRALTPDDEPKYLNSPETPLFDKSNTLFALDKARSAIAKQDCAIVVEGYFDAIALHAAGIANTVAALGTAFTDRQLRQVLRFTESKQVVLNFDADAAGIKATQRAITDVEALVYSGHVQLRVLNLPDGKDADEFLRVRSDATRRNPAQQYRDLLDSAPLWLDWQIDCLVDNRDLKHADQYQQVAKGMVQLLARLDDATQRAHYLRTCADRLSQGDARTIDLYSKSLLAQIERLPRRNGRPVGSATAPEAASTGELLARAEALLLAIYLHCPDRRTDIAGRLEREELFFSLAPHRTLWQHICDLETADPTLCSDFGNRLLARLQDRLASDRALAPTASLLQLDEAKARDLDRASVSVRAAIAALEQVTCEKRKRYCLEQWQQLDPVADADRSQYYYQEFYNAQRRSAELARQRSQIPLTEILNA</sequence>
<dbReference type="FunCoup" id="U5DB73">
    <property type="interactions" value="315"/>
</dbReference>
<dbReference type="GO" id="GO:0003677">
    <property type="term" value="F:DNA binding"/>
    <property type="evidence" value="ECO:0007669"/>
    <property type="project" value="UniProtKB-KW"/>
</dbReference>
<evidence type="ECO:0000256" key="7">
    <source>
        <dbReference type="ARBA" id="ARBA00022771"/>
    </source>
</evidence>
<dbReference type="GO" id="GO:1990077">
    <property type="term" value="C:primosome complex"/>
    <property type="evidence" value="ECO:0007669"/>
    <property type="project" value="UniProtKB-KW"/>
</dbReference>
<dbReference type="STRING" id="582515.KR51_00016460"/>
<dbReference type="RefSeq" id="WP_022606385.1">
    <property type="nucleotide sequence ID" value="NZ_ASSJ01000041.1"/>
</dbReference>
<keyword evidence="4 12" id="KW-0548">Nucleotidyltransferase</keyword>
<dbReference type="SUPFAM" id="SSF56731">
    <property type="entry name" value="DNA primase core"/>
    <property type="match status" value="1"/>
</dbReference>
<dbReference type="PIRSF" id="PIRSF002811">
    <property type="entry name" value="DnaG"/>
    <property type="match status" value="1"/>
</dbReference>
<keyword evidence="9" id="KW-0460">Magnesium</keyword>